<dbReference type="EMBL" id="JAMKOV010000005">
    <property type="protein sequence ID" value="KAI8039740.1"/>
    <property type="molecule type" value="Genomic_DNA"/>
</dbReference>
<feature type="compositionally biased region" description="Low complexity" evidence="1">
    <location>
        <begin position="80"/>
        <end position="95"/>
    </location>
</feature>
<dbReference type="AlphaFoldDB" id="A0A9Q0BQ33"/>
<organism evidence="2 3">
    <name type="scientific">Drosophila gunungcola</name>
    <name type="common">fruit fly</name>
    <dbReference type="NCBI Taxonomy" id="103775"/>
    <lineage>
        <taxon>Eukaryota</taxon>
        <taxon>Metazoa</taxon>
        <taxon>Ecdysozoa</taxon>
        <taxon>Arthropoda</taxon>
        <taxon>Hexapoda</taxon>
        <taxon>Insecta</taxon>
        <taxon>Pterygota</taxon>
        <taxon>Neoptera</taxon>
        <taxon>Endopterygota</taxon>
        <taxon>Diptera</taxon>
        <taxon>Brachycera</taxon>
        <taxon>Muscomorpha</taxon>
        <taxon>Ephydroidea</taxon>
        <taxon>Drosophilidae</taxon>
        <taxon>Drosophila</taxon>
        <taxon>Sophophora</taxon>
    </lineage>
</organism>
<feature type="compositionally biased region" description="Pro residues" evidence="1">
    <location>
        <begin position="56"/>
        <end position="69"/>
    </location>
</feature>
<gene>
    <name evidence="2" type="ORF">M5D96_007162</name>
</gene>
<protein>
    <submittedName>
        <fullName evidence="2">Uncharacterized protein</fullName>
    </submittedName>
</protein>
<dbReference type="Proteomes" id="UP001059596">
    <property type="component" value="Unassembled WGS sequence"/>
</dbReference>
<sequence length="108" mass="11389">AAATTAARQQQHDSNSDAGSEKVCFLHCCSAAMTRLQGNDTGRLKLVKATNNPLRWPKPQPPPATPPPSGSTAYSLTYKNSASPTTATSTNGNTPHAKMFFSALSENL</sequence>
<feature type="region of interest" description="Disordered" evidence="1">
    <location>
        <begin position="1"/>
        <end position="20"/>
    </location>
</feature>
<evidence type="ECO:0000313" key="2">
    <source>
        <dbReference type="EMBL" id="KAI8039740.1"/>
    </source>
</evidence>
<feature type="compositionally biased region" description="Polar residues" evidence="1">
    <location>
        <begin position="70"/>
        <end position="79"/>
    </location>
</feature>
<feature type="region of interest" description="Disordered" evidence="1">
    <location>
        <begin position="51"/>
        <end position="96"/>
    </location>
</feature>
<comment type="caution">
    <text evidence="2">The sequence shown here is derived from an EMBL/GenBank/DDBJ whole genome shotgun (WGS) entry which is preliminary data.</text>
</comment>
<keyword evidence="3" id="KW-1185">Reference proteome</keyword>
<feature type="non-terminal residue" evidence="2">
    <location>
        <position position="108"/>
    </location>
</feature>
<name>A0A9Q0BQ33_9MUSC</name>
<reference evidence="2" key="1">
    <citation type="journal article" date="2023" name="Genome Biol. Evol.">
        <title>Long-read-based Genome Assembly of Drosophila gunungcola Reveals Fewer Chemosensory Genes in Flower-breeding Species.</title>
        <authorList>
            <person name="Negi A."/>
            <person name="Liao B.Y."/>
            <person name="Yeh S.D."/>
        </authorList>
    </citation>
    <scope>NUCLEOTIDE SEQUENCE</scope>
    <source>
        <strain evidence="2">Sukarami</strain>
    </source>
</reference>
<proteinExistence type="predicted"/>
<feature type="non-terminal residue" evidence="2">
    <location>
        <position position="1"/>
    </location>
</feature>
<accession>A0A9Q0BQ33</accession>
<evidence type="ECO:0000313" key="3">
    <source>
        <dbReference type="Proteomes" id="UP001059596"/>
    </source>
</evidence>
<evidence type="ECO:0000256" key="1">
    <source>
        <dbReference type="SAM" id="MobiDB-lite"/>
    </source>
</evidence>